<gene>
    <name evidence="1" type="ORF">SAMN05216378_1380</name>
</gene>
<keyword evidence="2" id="KW-1185">Reference proteome</keyword>
<dbReference type="STRING" id="1045775.SAMN05216378_1380"/>
<accession>A0A1I1V3Z6</accession>
<sequence>MKVEYVFRLFIEHLKQLIQEFNKHTVDNVLGLSDHPNMLPRSYDFYFAYGTNPASWEGEKYDNEI</sequence>
<protein>
    <submittedName>
        <fullName evidence="1">Uncharacterized protein</fullName>
    </submittedName>
</protein>
<dbReference type="EMBL" id="FOMT01000001">
    <property type="protein sequence ID" value="SFD77624.1"/>
    <property type="molecule type" value="Genomic_DNA"/>
</dbReference>
<dbReference type="RefSeq" id="WP_091182591.1">
    <property type="nucleotide sequence ID" value="NZ_FOMT01000001.1"/>
</dbReference>
<proteinExistence type="predicted"/>
<name>A0A1I1V3Z6_9BACL</name>
<reference evidence="2" key="1">
    <citation type="submission" date="2016-10" db="EMBL/GenBank/DDBJ databases">
        <authorList>
            <person name="Varghese N."/>
            <person name="Submissions S."/>
        </authorList>
    </citation>
    <scope>NUCLEOTIDE SEQUENCE [LARGE SCALE GENOMIC DNA]</scope>
    <source>
        <strain evidence="2">CGMCC 1.10784</strain>
    </source>
</reference>
<dbReference type="AlphaFoldDB" id="A0A1I1V3Z6"/>
<dbReference type="Proteomes" id="UP000198855">
    <property type="component" value="Unassembled WGS sequence"/>
</dbReference>
<evidence type="ECO:0000313" key="2">
    <source>
        <dbReference type="Proteomes" id="UP000198855"/>
    </source>
</evidence>
<dbReference type="OrthoDB" id="4295522at2"/>
<organism evidence="1 2">
    <name type="scientific">Paenibacillus catalpae</name>
    <dbReference type="NCBI Taxonomy" id="1045775"/>
    <lineage>
        <taxon>Bacteria</taxon>
        <taxon>Bacillati</taxon>
        <taxon>Bacillota</taxon>
        <taxon>Bacilli</taxon>
        <taxon>Bacillales</taxon>
        <taxon>Paenibacillaceae</taxon>
        <taxon>Paenibacillus</taxon>
    </lineage>
</organism>
<evidence type="ECO:0000313" key="1">
    <source>
        <dbReference type="EMBL" id="SFD77624.1"/>
    </source>
</evidence>